<dbReference type="Gene3D" id="1.20.1290.10">
    <property type="entry name" value="AhpD-like"/>
    <property type="match status" value="1"/>
</dbReference>
<dbReference type="EMBL" id="UOEB01000313">
    <property type="protein sequence ID" value="VAV86252.1"/>
    <property type="molecule type" value="Genomic_DNA"/>
</dbReference>
<proteinExistence type="predicted"/>
<dbReference type="PANTHER" id="PTHR35446:SF2">
    <property type="entry name" value="CARBOXYMUCONOLACTONE DECARBOXYLASE-LIKE DOMAIN-CONTAINING PROTEIN"/>
    <property type="match status" value="1"/>
</dbReference>
<organism evidence="1">
    <name type="scientific">hydrothermal vent metagenome</name>
    <dbReference type="NCBI Taxonomy" id="652676"/>
    <lineage>
        <taxon>unclassified sequences</taxon>
        <taxon>metagenomes</taxon>
        <taxon>ecological metagenomes</taxon>
    </lineage>
</organism>
<keyword evidence="1" id="KW-0575">Peroxidase</keyword>
<dbReference type="InterPro" id="IPR010195">
    <property type="entry name" value="Uncharacterised_peroxidase-rel"/>
</dbReference>
<name>A0A3B0R150_9ZZZZ</name>
<dbReference type="SUPFAM" id="SSF69118">
    <property type="entry name" value="AhpD-like"/>
    <property type="match status" value="1"/>
</dbReference>
<dbReference type="AlphaFoldDB" id="A0A3B0R150"/>
<reference evidence="1" key="1">
    <citation type="submission" date="2018-06" db="EMBL/GenBank/DDBJ databases">
        <authorList>
            <person name="Zhirakovskaya E."/>
        </authorList>
    </citation>
    <scope>NUCLEOTIDE SEQUENCE</scope>
</reference>
<evidence type="ECO:0000313" key="1">
    <source>
        <dbReference type="EMBL" id="VAV86252.1"/>
    </source>
</evidence>
<dbReference type="InterPro" id="IPR029032">
    <property type="entry name" value="AhpD-like"/>
</dbReference>
<dbReference type="PANTHER" id="PTHR35446">
    <property type="entry name" value="SI:CH211-175M2.5"/>
    <property type="match status" value="1"/>
</dbReference>
<gene>
    <name evidence="1" type="ORF">MNBD_BACTEROID02-1336</name>
</gene>
<accession>A0A3B0R150</accession>
<dbReference type="GO" id="GO:0004601">
    <property type="term" value="F:peroxidase activity"/>
    <property type="evidence" value="ECO:0007669"/>
    <property type="project" value="UniProtKB-KW"/>
</dbReference>
<sequence length="201" mass="23237">MSWIKVIPFEEATGKLKQIYKKIKGPNNQIDNVLSIHSLRPHTLTGHMSLYKNTLHHSDNTFPNWFLELLGTYTSYINKCDYCYKHHFTGMKRFLNDDDKAEKLKFHIENNSLNKVLNNKELALSTYTEKLTNNVSDITEDDIINLRRLGCTDGEILEINQVVSYFNYANRTVLGLGVNTKNEVLGLSPKNKDTESSWNHK</sequence>
<keyword evidence="1" id="KW-0560">Oxidoreductase</keyword>
<protein>
    <submittedName>
        <fullName evidence="1">Alkylhydroperoxidase AhpD family core domain protein</fullName>
    </submittedName>
</protein>
<dbReference type="NCBIfam" id="TIGR01926">
    <property type="entry name" value="peroxid_rel"/>
    <property type="match status" value="1"/>
</dbReference>